<reference evidence="4" key="1">
    <citation type="submission" date="2023-03" db="EMBL/GenBank/DDBJ databases">
        <authorList>
            <person name="Steffen K."/>
            <person name="Cardenas P."/>
        </authorList>
    </citation>
    <scope>NUCLEOTIDE SEQUENCE</scope>
</reference>
<accession>A0AA35U2F0</accession>
<dbReference type="GO" id="GO:0005948">
    <property type="term" value="C:acetolactate synthase complex"/>
    <property type="evidence" value="ECO:0007669"/>
    <property type="project" value="TreeGrafter"/>
</dbReference>
<dbReference type="AlphaFoldDB" id="A0AA35U2F0"/>
<evidence type="ECO:0000256" key="2">
    <source>
        <dbReference type="SAM" id="MobiDB-lite"/>
    </source>
</evidence>
<dbReference type="InterPro" id="IPR029061">
    <property type="entry name" value="THDP-binding"/>
</dbReference>
<comment type="similarity">
    <text evidence="1">Belongs to the TPP enzyme family.</text>
</comment>
<keyword evidence="5" id="KW-1185">Reference proteome</keyword>
<dbReference type="InterPro" id="IPR045229">
    <property type="entry name" value="TPP_enz"/>
</dbReference>
<dbReference type="CDD" id="cd07035">
    <property type="entry name" value="TPP_PYR_POX_like"/>
    <property type="match status" value="1"/>
</dbReference>
<proteinExistence type="inferred from homology"/>
<dbReference type="GO" id="GO:0009097">
    <property type="term" value="P:isoleucine biosynthetic process"/>
    <property type="evidence" value="ECO:0007669"/>
    <property type="project" value="TreeGrafter"/>
</dbReference>
<dbReference type="Gene3D" id="3.40.50.970">
    <property type="match status" value="1"/>
</dbReference>
<dbReference type="GO" id="GO:0003984">
    <property type="term" value="F:acetolactate synthase activity"/>
    <property type="evidence" value="ECO:0007669"/>
    <property type="project" value="TreeGrafter"/>
</dbReference>
<dbReference type="PANTHER" id="PTHR18968">
    <property type="entry name" value="THIAMINE PYROPHOSPHATE ENZYMES"/>
    <property type="match status" value="1"/>
</dbReference>
<dbReference type="Proteomes" id="UP001174909">
    <property type="component" value="Unassembled WGS sequence"/>
</dbReference>
<dbReference type="PANTHER" id="PTHR18968:SF13">
    <property type="entry name" value="ACETOLACTATE SYNTHASE CATALYTIC SUBUNIT, MITOCHONDRIAL"/>
    <property type="match status" value="1"/>
</dbReference>
<organism evidence="4 5">
    <name type="scientific">Geodia barretti</name>
    <name type="common">Barrett's horny sponge</name>
    <dbReference type="NCBI Taxonomy" id="519541"/>
    <lineage>
        <taxon>Eukaryota</taxon>
        <taxon>Metazoa</taxon>
        <taxon>Porifera</taxon>
        <taxon>Demospongiae</taxon>
        <taxon>Heteroscleromorpha</taxon>
        <taxon>Tetractinellida</taxon>
        <taxon>Astrophorina</taxon>
        <taxon>Geodiidae</taxon>
        <taxon>Geodia</taxon>
    </lineage>
</organism>
<protein>
    <submittedName>
        <fullName evidence="4">Probable acetolactate synthase large subunit</fullName>
    </submittedName>
</protein>
<gene>
    <name evidence="4" type="ORF">GBAR_LOCUS31278</name>
</gene>
<dbReference type="SUPFAM" id="SSF52518">
    <property type="entry name" value="Thiamin diphosphate-binding fold (THDP-binding)"/>
    <property type="match status" value="1"/>
</dbReference>
<comment type="caution">
    <text evidence="4">The sequence shown here is derived from an EMBL/GenBank/DDBJ whole genome shotgun (WGS) entry which is preliminary data.</text>
</comment>
<evidence type="ECO:0000256" key="1">
    <source>
        <dbReference type="ARBA" id="ARBA00007812"/>
    </source>
</evidence>
<evidence type="ECO:0000313" key="5">
    <source>
        <dbReference type="Proteomes" id="UP001174909"/>
    </source>
</evidence>
<dbReference type="GO" id="GO:0009099">
    <property type="term" value="P:L-valine biosynthetic process"/>
    <property type="evidence" value="ECO:0007669"/>
    <property type="project" value="TreeGrafter"/>
</dbReference>
<dbReference type="GO" id="GO:0030976">
    <property type="term" value="F:thiamine pyrophosphate binding"/>
    <property type="evidence" value="ECO:0007669"/>
    <property type="project" value="InterPro"/>
</dbReference>
<feature type="region of interest" description="Disordered" evidence="2">
    <location>
        <begin position="107"/>
        <end position="126"/>
    </location>
</feature>
<dbReference type="EMBL" id="CASHTH010004446">
    <property type="protein sequence ID" value="CAI8057396.1"/>
    <property type="molecule type" value="Genomic_DNA"/>
</dbReference>
<dbReference type="Pfam" id="PF02776">
    <property type="entry name" value="TPP_enzyme_N"/>
    <property type="match status" value="1"/>
</dbReference>
<sequence length="126" mass="12933">MRGADAVIQALEKEGIRYITGFSGGGLAPLWEPLRNSSTIRPFAARNERLGVEIADGYARATGEVGVAMTGTGPGATNCLTAIAGCYATHPVCFQGHAPMRNLGQNAAEEGSAASSRMVSANGVAH</sequence>
<dbReference type="InterPro" id="IPR012001">
    <property type="entry name" value="Thiamin_PyroP_enz_TPP-bd_dom"/>
</dbReference>
<name>A0AA35U2F0_GEOBA</name>
<feature type="domain" description="Thiamine pyrophosphate enzyme N-terminal TPP-binding" evidence="3">
    <location>
        <begin position="1"/>
        <end position="109"/>
    </location>
</feature>
<dbReference type="GO" id="GO:0050660">
    <property type="term" value="F:flavin adenine dinucleotide binding"/>
    <property type="evidence" value="ECO:0007669"/>
    <property type="project" value="TreeGrafter"/>
</dbReference>
<evidence type="ECO:0000259" key="3">
    <source>
        <dbReference type="Pfam" id="PF02776"/>
    </source>
</evidence>
<evidence type="ECO:0000313" key="4">
    <source>
        <dbReference type="EMBL" id="CAI8057396.1"/>
    </source>
</evidence>